<name>A0A6A7A2R2_9PLEO</name>
<sequence>MADTHIEPLYPYPTNIYIQDKAQASAFAHSILTEGHQERTLFIWADGSACGGHGCHPCAGAITFVSPRDGLRKEIVTVSHHHCSGDAEILAIWETFRQAAQIAELFDRLMVFSNAQSALLSVQAAPRESLQKSRCAALINDIMKHANAFYNEGIEVEMH</sequence>
<proteinExistence type="predicted"/>
<dbReference type="EMBL" id="MU006225">
    <property type="protein sequence ID" value="KAF2827094.1"/>
    <property type="molecule type" value="Genomic_DNA"/>
</dbReference>
<dbReference type="Proteomes" id="UP000799424">
    <property type="component" value="Unassembled WGS sequence"/>
</dbReference>
<dbReference type="AlphaFoldDB" id="A0A6A7A2R2"/>
<accession>A0A6A7A2R2</accession>
<protein>
    <recommendedName>
        <fullName evidence="3">RNase H type-1 domain-containing protein</fullName>
    </recommendedName>
</protein>
<reference evidence="1" key="1">
    <citation type="journal article" date="2020" name="Stud. Mycol.">
        <title>101 Dothideomycetes genomes: a test case for predicting lifestyles and emergence of pathogens.</title>
        <authorList>
            <person name="Haridas S."/>
            <person name="Albert R."/>
            <person name="Binder M."/>
            <person name="Bloem J."/>
            <person name="Labutti K."/>
            <person name="Salamov A."/>
            <person name="Andreopoulos B."/>
            <person name="Baker S."/>
            <person name="Barry K."/>
            <person name="Bills G."/>
            <person name="Bluhm B."/>
            <person name="Cannon C."/>
            <person name="Castanera R."/>
            <person name="Culley D."/>
            <person name="Daum C."/>
            <person name="Ezra D."/>
            <person name="Gonzalez J."/>
            <person name="Henrissat B."/>
            <person name="Kuo A."/>
            <person name="Liang C."/>
            <person name="Lipzen A."/>
            <person name="Lutzoni F."/>
            <person name="Magnuson J."/>
            <person name="Mondo S."/>
            <person name="Nolan M."/>
            <person name="Ohm R."/>
            <person name="Pangilinan J."/>
            <person name="Park H.-J."/>
            <person name="Ramirez L."/>
            <person name="Alfaro M."/>
            <person name="Sun H."/>
            <person name="Tritt A."/>
            <person name="Yoshinaga Y."/>
            <person name="Zwiers L.-H."/>
            <person name="Turgeon B."/>
            <person name="Goodwin S."/>
            <person name="Spatafora J."/>
            <person name="Crous P."/>
            <person name="Grigoriev I."/>
        </authorList>
    </citation>
    <scope>NUCLEOTIDE SEQUENCE</scope>
    <source>
        <strain evidence="1">CBS 113818</strain>
    </source>
</reference>
<gene>
    <name evidence="1" type="ORF">CC86DRAFT_406323</name>
</gene>
<evidence type="ECO:0000313" key="2">
    <source>
        <dbReference type="Proteomes" id="UP000799424"/>
    </source>
</evidence>
<evidence type="ECO:0008006" key="3">
    <source>
        <dbReference type="Google" id="ProtNLM"/>
    </source>
</evidence>
<organism evidence="1 2">
    <name type="scientific">Ophiobolus disseminans</name>
    <dbReference type="NCBI Taxonomy" id="1469910"/>
    <lineage>
        <taxon>Eukaryota</taxon>
        <taxon>Fungi</taxon>
        <taxon>Dikarya</taxon>
        <taxon>Ascomycota</taxon>
        <taxon>Pezizomycotina</taxon>
        <taxon>Dothideomycetes</taxon>
        <taxon>Pleosporomycetidae</taxon>
        <taxon>Pleosporales</taxon>
        <taxon>Pleosporineae</taxon>
        <taxon>Phaeosphaeriaceae</taxon>
        <taxon>Ophiobolus</taxon>
    </lineage>
</organism>
<keyword evidence="2" id="KW-1185">Reference proteome</keyword>
<evidence type="ECO:0000313" key="1">
    <source>
        <dbReference type="EMBL" id="KAF2827094.1"/>
    </source>
</evidence>